<evidence type="ECO:0000259" key="6">
    <source>
        <dbReference type="PROSITE" id="PS00623"/>
    </source>
</evidence>
<sequence>MGETTQMIAGEFDYIVIGAGSAGACVAARLGEDETKTVCVLEAGGHDSHPFIHVPSFVAAAIGRKETNWRFETVPQAGMAGRRIGVPRGKVLGGSGAINGMVYFRGHPTDYDDWADAGAKGWSYAEVLPYFTRTEHNEDYPESVFHGKSGPINAKMVEGPNPLNYDFMDALASLQFKPCPDFNGPDPEGYGRRQGLIRNGLRETTAKNMLRPAMARGNIHLQTHAQVARIVVEDKHAVAVELTDGRIIRARHEIVLSAGTIQTPQILMLSGIGEPTHLQEHGIAVVHDLPGVGGNYQDHVASPIHMETRDSTSYGISWKAMPRDIFWFFYYLATRKGPLAGNVFESVAFLRTDPSLEKPDVQFVFQPAKRLTNPKVPFPLGHGYAISPVALYPKSRGTVRLASADPAAAPLIDPNLLKEPEDILPLIRALKIARAAFASAPFAKYNGVEVAPGPDVTSDAGLDAYIRATGYTVHHPVGTARMGDPKDALTVVDPQLRVKGIAGLRVADASVMPSVIGGNTNAPCVMIGERCADFILGKPALPAADLPPESVARYKPKIKRAAKAA</sequence>
<organism evidence="8 9">
    <name type="scientific">Alteraurantiacibacter palmitatis</name>
    <dbReference type="NCBI Taxonomy" id="2054628"/>
    <lineage>
        <taxon>Bacteria</taxon>
        <taxon>Pseudomonadati</taxon>
        <taxon>Pseudomonadota</taxon>
        <taxon>Alphaproteobacteria</taxon>
        <taxon>Sphingomonadales</taxon>
        <taxon>Erythrobacteraceae</taxon>
        <taxon>Alteraurantiacibacter</taxon>
    </lineage>
</organism>
<dbReference type="PIRSF" id="PIRSF000137">
    <property type="entry name" value="Alcohol_oxidase"/>
    <property type="match status" value="1"/>
</dbReference>
<feature type="domain" description="Glucose-methanol-choline oxidoreductase N-terminal" evidence="6">
    <location>
        <begin position="89"/>
        <end position="112"/>
    </location>
</feature>
<comment type="cofactor">
    <cofactor evidence="1">
        <name>FAD</name>
        <dbReference type="ChEBI" id="CHEBI:57692"/>
    </cofactor>
</comment>
<dbReference type="PROSITE" id="PS00624">
    <property type="entry name" value="GMC_OXRED_2"/>
    <property type="match status" value="1"/>
</dbReference>
<dbReference type="SUPFAM" id="SSF51905">
    <property type="entry name" value="FAD/NAD(P)-binding domain"/>
    <property type="match status" value="1"/>
</dbReference>
<evidence type="ECO:0000256" key="2">
    <source>
        <dbReference type="ARBA" id="ARBA00010790"/>
    </source>
</evidence>
<dbReference type="SUPFAM" id="SSF54373">
    <property type="entry name" value="FAD-linked reductases, C-terminal domain"/>
    <property type="match status" value="1"/>
</dbReference>
<evidence type="ECO:0000256" key="3">
    <source>
        <dbReference type="ARBA" id="ARBA00022630"/>
    </source>
</evidence>
<evidence type="ECO:0000313" key="9">
    <source>
        <dbReference type="Proteomes" id="UP001595456"/>
    </source>
</evidence>
<evidence type="ECO:0000256" key="5">
    <source>
        <dbReference type="RuleBase" id="RU003968"/>
    </source>
</evidence>
<name>A0ABV7E6Z0_9SPHN</name>
<evidence type="ECO:0000259" key="7">
    <source>
        <dbReference type="PROSITE" id="PS00624"/>
    </source>
</evidence>
<dbReference type="EMBL" id="JBHRST010000018">
    <property type="protein sequence ID" value="MFC3098283.1"/>
    <property type="molecule type" value="Genomic_DNA"/>
</dbReference>
<keyword evidence="4 5" id="KW-0274">FAD</keyword>
<protein>
    <submittedName>
        <fullName evidence="8">GMC family oxidoreductase</fullName>
    </submittedName>
</protein>
<reference evidence="9" key="1">
    <citation type="journal article" date="2019" name="Int. J. Syst. Evol. Microbiol.">
        <title>The Global Catalogue of Microorganisms (GCM) 10K type strain sequencing project: providing services to taxonomists for standard genome sequencing and annotation.</title>
        <authorList>
            <consortium name="The Broad Institute Genomics Platform"/>
            <consortium name="The Broad Institute Genome Sequencing Center for Infectious Disease"/>
            <person name="Wu L."/>
            <person name="Ma J."/>
        </authorList>
    </citation>
    <scope>NUCLEOTIDE SEQUENCE [LARGE SCALE GENOMIC DNA]</scope>
    <source>
        <strain evidence="9">KCTC 52607</strain>
    </source>
</reference>
<dbReference type="InterPro" id="IPR000172">
    <property type="entry name" value="GMC_OxRdtase_N"/>
</dbReference>
<evidence type="ECO:0000256" key="1">
    <source>
        <dbReference type="ARBA" id="ARBA00001974"/>
    </source>
</evidence>
<dbReference type="PANTHER" id="PTHR11552">
    <property type="entry name" value="GLUCOSE-METHANOL-CHOLINE GMC OXIDOREDUCTASE"/>
    <property type="match status" value="1"/>
</dbReference>
<dbReference type="Gene3D" id="3.50.50.60">
    <property type="entry name" value="FAD/NAD(P)-binding domain"/>
    <property type="match status" value="1"/>
</dbReference>
<evidence type="ECO:0000256" key="4">
    <source>
        <dbReference type="ARBA" id="ARBA00022827"/>
    </source>
</evidence>
<keyword evidence="9" id="KW-1185">Reference proteome</keyword>
<feature type="domain" description="Glucose-methanol-choline oxidoreductase N-terminal" evidence="7">
    <location>
        <begin position="259"/>
        <end position="273"/>
    </location>
</feature>
<dbReference type="PROSITE" id="PS00623">
    <property type="entry name" value="GMC_OXRED_1"/>
    <property type="match status" value="1"/>
</dbReference>
<dbReference type="InterPro" id="IPR007867">
    <property type="entry name" value="GMC_OxRtase_C"/>
</dbReference>
<dbReference type="InterPro" id="IPR012132">
    <property type="entry name" value="GMC_OxRdtase"/>
</dbReference>
<accession>A0ABV7E6Z0</accession>
<dbReference type="PANTHER" id="PTHR11552:SF147">
    <property type="entry name" value="CHOLINE DEHYDROGENASE, MITOCHONDRIAL"/>
    <property type="match status" value="1"/>
</dbReference>
<dbReference type="Proteomes" id="UP001595456">
    <property type="component" value="Unassembled WGS sequence"/>
</dbReference>
<gene>
    <name evidence="8" type="ORF">ACFODU_10825</name>
</gene>
<comment type="caution">
    <text evidence="8">The sequence shown here is derived from an EMBL/GenBank/DDBJ whole genome shotgun (WGS) entry which is preliminary data.</text>
</comment>
<evidence type="ECO:0000313" key="8">
    <source>
        <dbReference type="EMBL" id="MFC3098283.1"/>
    </source>
</evidence>
<dbReference type="Pfam" id="PF05199">
    <property type="entry name" value="GMC_oxred_C"/>
    <property type="match status" value="1"/>
</dbReference>
<comment type="similarity">
    <text evidence="2 5">Belongs to the GMC oxidoreductase family.</text>
</comment>
<dbReference type="InterPro" id="IPR036188">
    <property type="entry name" value="FAD/NAD-bd_sf"/>
</dbReference>
<proteinExistence type="inferred from homology"/>
<keyword evidence="3 5" id="KW-0285">Flavoprotein</keyword>
<dbReference type="Gene3D" id="3.30.560.10">
    <property type="entry name" value="Glucose Oxidase, domain 3"/>
    <property type="match status" value="1"/>
</dbReference>
<dbReference type="RefSeq" id="WP_336926863.1">
    <property type="nucleotide sequence ID" value="NZ_JBANRO010000010.1"/>
</dbReference>
<dbReference type="Pfam" id="PF00732">
    <property type="entry name" value="GMC_oxred_N"/>
    <property type="match status" value="1"/>
</dbReference>